<dbReference type="EMBL" id="BMGR01000006">
    <property type="protein sequence ID" value="GGG04087.1"/>
    <property type="molecule type" value="Genomic_DNA"/>
</dbReference>
<dbReference type="RefSeq" id="WP_188531061.1">
    <property type="nucleotide sequence ID" value="NZ_BMGR01000006.1"/>
</dbReference>
<evidence type="ECO:0000256" key="1">
    <source>
        <dbReference type="ARBA" id="ARBA00008520"/>
    </source>
</evidence>
<dbReference type="GO" id="GO:0055052">
    <property type="term" value="C:ATP-binding cassette (ABC) transporter complex, substrate-binding subunit-containing"/>
    <property type="evidence" value="ECO:0007669"/>
    <property type="project" value="TreeGrafter"/>
</dbReference>
<dbReference type="InterPro" id="IPR006059">
    <property type="entry name" value="SBP"/>
</dbReference>
<dbReference type="GO" id="GO:0015768">
    <property type="term" value="P:maltose transport"/>
    <property type="evidence" value="ECO:0007669"/>
    <property type="project" value="TreeGrafter"/>
</dbReference>
<dbReference type="SUPFAM" id="SSF53850">
    <property type="entry name" value="Periplasmic binding protein-like II"/>
    <property type="match status" value="1"/>
</dbReference>
<dbReference type="Pfam" id="PF01547">
    <property type="entry name" value="SBP_bac_1"/>
    <property type="match status" value="1"/>
</dbReference>
<evidence type="ECO:0000256" key="3">
    <source>
        <dbReference type="ARBA" id="ARBA00022729"/>
    </source>
</evidence>
<dbReference type="PANTHER" id="PTHR30061:SF50">
    <property type="entry name" value="MALTOSE_MALTODEXTRIN-BINDING PERIPLASMIC PROTEIN"/>
    <property type="match status" value="1"/>
</dbReference>
<accession>A0A917FSE5</accession>
<protein>
    <submittedName>
        <fullName evidence="5">Sugar ABC transporter substrate-binding protein</fullName>
    </submittedName>
</protein>
<dbReference type="CDD" id="cd13585">
    <property type="entry name" value="PBP2_TMBP_like"/>
    <property type="match status" value="1"/>
</dbReference>
<evidence type="ECO:0000313" key="6">
    <source>
        <dbReference type="Proteomes" id="UP000644756"/>
    </source>
</evidence>
<dbReference type="AlphaFoldDB" id="A0A917FSE5"/>
<evidence type="ECO:0000256" key="4">
    <source>
        <dbReference type="SAM" id="SignalP"/>
    </source>
</evidence>
<dbReference type="Gene3D" id="3.40.190.10">
    <property type="entry name" value="Periplasmic binding protein-like II"/>
    <property type="match status" value="1"/>
</dbReference>
<reference evidence="5" key="2">
    <citation type="submission" date="2020-09" db="EMBL/GenBank/DDBJ databases">
        <authorList>
            <person name="Sun Q."/>
            <person name="Zhou Y."/>
        </authorList>
    </citation>
    <scope>NUCLEOTIDE SEQUENCE</scope>
    <source>
        <strain evidence="5">CGMCC 1.12987</strain>
    </source>
</reference>
<organism evidence="5 6">
    <name type="scientific">Paenibacillus abyssi</name>
    <dbReference type="NCBI Taxonomy" id="1340531"/>
    <lineage>
        <taxon>Bacteria</taxon>
        <taxon>Bacillati</taxon>
        <taxon>Bacillota</taxon>
        <taxon>Bacilli</taxon>
        <taxon>Bacillales</taxon>
        <taxon>Paenibacillaceae</taxon>
        <taxon>Paenibacillus</taxon>
    </lineage>
</organism>
<name>A0A917FSE5_9BACL</name>
<gene>
    <name evidence="5" type="ORF">GCM10010916_21420</name>
</gene>
<comment type="similarity">
    <text evidence="1">Belongs to the bacterial solute-binding protein 1 family.</text>
</comment>
<keyword evidence="2" id="KW-0813">Transport</keyword>
<evidence type="ECO:0000256" key="2">
    <source>
        <dbReference type="ARBA" id="ARBA00022448"/>
    </source>
</evidence>
<dbReference type="PROSITE" id="PS51257">
    <property type="entry name" value="PROKAR_LIPOPROTEIN"/>
    <property type="match status" value="1"/>
</dbReference>
<proteinExistence type="inferred from homology"/>
<feature type="signal peptide" evidence="4">
    <location>
        <begin position="1"/>
        <end position="22"/>
    </location>
</feature>
<feature type="chain" id="PRO_5037087798" evidence="4">
    <location>
        <begin position="23"/>
        <end position="417"/>
    </location>
</feature>
<keyword evidence="3 4" id="KW-0732">Signal</keyword>
<comment type="caution">
    <text evidence="5">The sequence shown here is derived from an EMBL/GenBank/DDBJ whole genome shotgun (WGS) entry which is preliminary data.</text>
</comment>
<keyword evidence="6" id="KW-1185">Reference proteome</keyword>
<dbReference type="Proteomes" id="UP000644756">
    <property type="component" value="Unassembled WGS sequence"/>
</dbReference>
<evidence type="ECO:0000313" key="5">
    <source>
        <dbReference type="EMBL" id="GGG04087.1"/>
    </source>
</evidence>
<dbReference type="GO" id="GO:0042956">
    <property type="term" value="P:maltodextrin transmembrane transport"/>
    <property type="evidence" value="ECO:0007669"/>
    <property type="project" value="TreeGrafter"/>
</dbReference>
<dbReference type="GO" id="GO:1901982">
    <property type="term" value="F:maltose binding"/>
    <property type="evidence" value="ECO:0007669"/>
    <property type="project" value="TreeGrafter"/>
</dbReference>
<dbReference type="PANTHER" id="PTHR30061">
    <property type="entry name" value="MALTOSE-BINDING PERIPLASMIC PROTEIN"/>
    <property type="match status" value="1"/>
</dbReference>
<reference evidence="5" key="1">
    <citation type="journal article" date="2014" name="Int. J. Syst. Evol. Microbiol.">
        <title>Complete genome sequence of Corynebacterium casei LMG S-19264T (=DSM 44701T), isolated from a smear-ripened cheese.</title>
        <authorList>
            <consortium name="US DOE Joint Genome Institute (JGI-PGF)"/>
            <person name="Walter F."/>
            <person name="Albersmeier A."/>
            <person name="Kalinowski J."/>
            <person name="Ruckert C."/>
        </authorList>
    </citation>
    <scope>NUCLEOTIDE SEQUENCE</scope>
    <source>
        <strain evidence="5">CGMCC 1.12987</strain>
    </source>
</reference>
<sequence>MKKTKRLTGMLIVSLILLVALAACGGNANNNANNGSSQAGEAGAEKATVTMGFWGTAQDLQIYQAAADAISEQYPNIELKIKQYPSSDQFWNTLPGEIAAGVAPDFIKISNEGSFEYINKGLFAPLDEHIGPSGVDMSRFSESAMDIWKVDGKQYGVPNTAMPAMFFINEDLWKEAGLGEYPKTWDEVEAAAKELTNKDRYGIAINIDAYHITNIAKSYGGDWGNGATINSPENVQALQKIFDMYEEGIAVTPKSLGYGWDGEVFANGKAVMTTGGYWYKGYLKDAAPDLKYVAFPVPEGTTAGSTMIADGYVVLKDAKNKEAALQAAYFMTNDTVLTEFLKLGANPAVPGLSSQYFEENPEFANVQPALEYSTDFAYPAETKRFRDELVNQIESVVLGGVKKSPQEILDGIQEQFK</sequence>